<dbReference type="Proteomes" id="UP000521943">
    <property type="component" value="Unassembled WGS sequence"/>
</dbReference>
<protein>
    <recommendedName>
        <fullName evidence="3">Zn(2)-C6 fungal-type domain-containing protein</fullName>
    </recommendedName>
</protein>
<sequence length="326" mass="34904">MRGYPVSISSKLRKKRSSKVKAGPYEAGELRGVCSFNLHLFKPEQVHKLRTMESRMKDIFLKNLHLHSHSFCDHCQDKGIPCPGSSTSGGCAFCTNKAVECFWTRPRYRPEERAQESLLDPLPDTTVSTALPVGVTNNWDWLNGLGGYPAVDFGASVQPDVLAGDLFGSGSGVFQPGASASANTDTFLPNVGESTQTANDSSVDTWYPFDMSLGLGGSQTTCASANTDALLLNVGDSTKTANVSSLDTVYPFDMSLGIGGSQTTAGSQPFGNLDWISQGMEWASAASDIQDVGRFTSQSSTSLFDIPDWTSYPTAQGNFVVGEFGV</sequence>
<name>A0A8H6HZH4_9AGAR</name>
<dbReference type="EMBL" id="JACGCI010000027">
    <property type="protein sequence ID" value="KAF6756118.1"/>
    <property type="molecule type" value="Genomic_DNA"/>
</dbReference>
<proteinExistence type="predicted"/>
<evidence type="ECO:0000313" key="1">
    <source>
        <dbReference type="EMBL" id="KAF6756118.1"/>
    </source>
</evidence>
<comment type="caution">
    <text evidence="1">The sequence shown here is derived from an EMBL/GenBank/DDBJ whole genome shotgun (WGS) entry which is preliminary data.</text>
</comment>
<keyword evidence="2" id="KW-1185">Reference proteome</keyword>
<organism evidence="1 2">
    <name type="scientific">Ephemerocybe angulata</name>
    <dbReference type="NCBI Taxonomy" id="980116"/>
    <lineage>
        <taxon>Eukaryota</taxon>
        <taxon>Fungi</taxon>
        <taxon>Dikarya</taxon>
        <taxon>Basidiomycota</taxon>
        <taxon>Agaricomycotina</taxon>
        <taxon>Agaricomycetes</taxon>
        <taxon>Agaricomycetidae</taxon>
        <taxon>Agaricales</taxon>
        <taxon>Agaricineae</taxon>
        <taxon>Psathyrellaceae</taxon>
        <taxon>Ephemerocybe</taxon>
    </lineage>
</organism>
<dbReference type="AlphaFoldDB" id="A0A8H6HZH4"/>
<accession>A0A8H6HZH4</accession>
<reference evidence="1 2" key="1">
    <citation type="submission" date="2020-07" db="EMBL/GenBank/DDBJ databases">
        <title>Comparative genomics of pyrophilous fungi reveals a link between fire events and developmental genes.</title>
        <authorList>
            <consortium name="DOE Joint Genome Institute"/>
            <person name="Steindorff A.S."/>
            <person name="Carver A."/>
            <person name="Calhoun S."/>
            <person name="Stillman K."/>
            <person name="Liu H."/>
            <person name="Lipzen A."/>
            <person name="Pangilinan J."/>
            <person name="Labutti K."/>
            <person name="Bruns T.D."/>
            <person name="Grigoriev I.V."/>
        </authorList>
    </citation>
    <scope>NUCLEOTIDE SEQUENCE [LARGE SCALE GENOMIC DNA]</scope>
    <source>
        <strain evidence="1 2">CBS 144469</strain>
    </source>
</reference>
<dbReference type="OrthoDB" id="10553896at2759"/>
<gene>
    <name evidence="1" type="ORF">DFP72DRAFT_846885</name>
</gene>
<evidence type="ECO:0000313" key="2">
    <source>
        <dbReference type="Proteomes" id="UP000521943"/>
    </source>
</evidence>
<evidence type="ECO:0008006" key="3">
    <source>
        <dbReference type="Google" id="ProtNLM"/>
    </source>
</evidence>